<dbReference type="RefSeq" id="WP_146780863.1">
    <property type="nucleotide sequence ID" value="NZ_CP042434.1"/>
</dbReference>
<evidence type="ECO:0000313" key="4">
    <source>
        <dbReference type="Proteomes" id="UP000321291"/>
    </source>
</evidence>
<dbReference type="PROSITE" id="PS51257">
    <property type="entry name" value="PROKAR_LIPOPROTEIN"/>
    <property type="match status" value="1"/>
</dbReference>
<protein>
    <submittedName>
        <fullName evidence="3">DUF4399 domain-containing protein</fullName>
    </submittedName>
</protein>
<dbReference type="Proteomes" id="UP000321291">
    <property type="component" value="Chromosome"/>
</dbReference>
<dbReference type="OrthoDB" id="531568at2"/>
<dbReference type="Pfam" id="PF14347">
    <property type="entry name" value="DUF4399"/>
    <property type="match status" value="1"/>
</dbReference>
<gene>
    <name evidence="3" type="ORF">FSB73_07180</name>
</gene>
<name>A0A5B8VKK2_9BACT</name>
<dbReference type="AlphaFoldDB" id="A0A5B8VKK2"/>
<sequence>MRKLFVIPAFLLVAMVACNSGTEQNANTDSTATTEHQMDMTAGENVAPLPAIPDGAKVYFKNVKDGQSVSSPLKLEFGVDNMTVTKKAPDGKIEEGVGHHHLLIDAGDSIPSGTIIPDDSTHIHYGGGQTEATVNLTPGKHTLTLQFGDAIHRSYGAALANTITVDVK</sequence>
<evidence type="ECO:0000259" key="2">
    <source>
        <dbReference type="Pfam" id="PF14347"/>
    </source>
</evidence>
<keyword evidence="1" id="KW-0732">Signal</keyword>
<accession>A0A5B8VKK2</accession>
<proteinExistence type="predicted"/>
<reference evidence="3 4" key="1">
    <citation type="journal article" date="2017" name="Int. J. Syst. Evol. Microbiol.">
        <title>Arachidicoccus ginsenosidivorans sp. nov., with ginsenoside-converting activity isolated from ginseng cultivating soil.</title>
        <authorList>
            <person name="Siddiqi M.Z."/>
            <person name="Aslam Z."/>
            <person name="Im W.T."/>
        </authorList>
    </citation>
    <scope>NUCLEOTIDE SEQUENCE [LARGE SCALE GENOMIC DNA]</scope>
    <source>
        <strain evidence="3 4">Gsoil 809</strain>
    </source>
</reference>
<dbReference type="InterPro" id="IPR025512">
    <property type="entry name" value="DUF4399"/>
</dbReference>
<dbReference type="KEGG" id="agi:FSB73_07180"/>
<feature type="domain" description="DUF4399" evidence="2">
    <location>
        <begin position="76"/>
        <end position="168"/>
    </location>
</feature>
<organism evidence="3 4">
    <name type="scientific">Arachidicoccus ginsenosidivorans</name>
    <dbReference type="NCBI Taxonomy" id="496057"/>
    <lineage>
        <taxon>Bacteria</taxon>
        <taxon>Pseudomonadati</taxon>
        <taxon>Bacteroidota</taxon>
        <taxon>Chitinophagia</taxon>
        <taxon>Chitinophagales</taxon>
        <taxon>Chitinophagaceae</taxon>
        <taxon>Arachidicoccus</taxon>
    </lineage>
</organism>
<evidence type="ECO:0000313" key="3">
    <source>
        <dbReference type="EMBL" id="QEC71485.1"/>
    </source>
</evidence>
<feature type="signal peptide" evidence="1">
    <location>
        <begin position="1"/>
        <end position="19"/>
    </location>
</feature>
<dbReference type="EMBL" id="CP042434">
    <property type="protein sequence ID" value="QEC71485.1"/>
    <property type="molecule type" value="Genomic_DNA"/>
</dbReference>
<feature type="chain" id="PRO_5022782302" evidence="1">
    <location>
        <begin position="20"/>
        <end position="168"/>
    </location>
</feature>
<evidence type="ECO:0000256" key="1">
    <source>
        <dbReference type="SAM" id="SignalP"/>
    </source>
</evidence>
<keyword evidence="4" id="KW-1185">Reference proteome</keyword>